<dbReference type="AlphaFoldDB" id="A0A9W6D0W8"/>
<dbReference type="InterPro" id="IPR014127">
    <property type="entry name" value="CHP02757"/>
</dbReference>
<accession>A0A9W6D0W8</accession>
<name>A0A9W6D0W8_9BACT</name>
<reference evidence="1" key="1">
    <citation type="submission" date="2022-12" db="EMBL/GenBank/DDBJ databases">
        <title>Reference genome sequencing for broad-spectrum identification of bacterial and archaeal isolates by mass spectrometry.</title>
        <authorList>
            <person name="Sekiguchi Y."/>
            <person name="Tourlousse D.M."/>
        </authorList>
    </citation>
    <scope>NUCLEOTIDE SEQUENCE</scope>
    <source>
        <strain evidence="1">ASRB1</strain>
    </source>
</reference>
<sequence length="270" mass="30566">MLKVCLPLEFDRGVLETLYERYNRREYIHPDPLEFLYRYESIADREIVGIVAASLAYGRVNQILKSVSLVLDRMGPSPFQYIQKNSLENFQRSFKDFKHRFTTGDQLSGFLKGIKGIVELYGSLQSCFLSGLRESDSTVLPALTAFVKELNACADCNMSMFLPSPGKGSACKRLNLFLRWMVRCDDVDPGGWRGVSPSRLIVPLDTHMHRIGRMLGLISRKQADMRAALELTDKFKTIFPSDPVRYDFALTRLGIRNDLSLALAVSGSHD</sequence>
<dbReference type="Proteomes" id="UP001144372">
    <property type="component" value="Unassembled WGS sequence"/>
</dbReference>
<keyword evidence="2" id="KW-1185">Reference proteome</keyword>
<gene>
    <name evidence="1" type="ORF">DAMNIGENAA_00360</name>
</gene>
<proteinExistence type="predicted"/>
<evidence type="ECO:0000313" key="2">
    <source>
        <dbReference type="Proteomes" id="UP001144372"/>
    </source>
</evidence>
<protein>
    <submittedName>
        <fullName evidence="1">TIGR02757 family protein</fullName>
    </submittedName>
</protein>
<dbReference type="NCBIfam" id="TIGR02757">
    <property type="entry name" value="TIGR02757 family protein"/>
    <property type="match status" value="1"/>
</dbReference>
<dbReference type="EMBL" id="BSDR01000001">
    <property type="protein sequence ID" value="GLI32603.1"/>
    <property type="molecule type" value="Genomic_DNA"/>
</dbReference>
<dbReference type="Pfam" id="PF09674">
    <property type="entry name" value="DUF2400"/>
    <property type="match status" value="1"/>
</dbReference>
<evidence type="ECO:0000313" key="1">
    <source>
        <dbReference type="EMBL" id="GLI32603.1"/>
    </source>
</evidence>
<organism evidence="1 2">
    <name type="scientific">Desulforhabdus amnigena</name>
    <dbReference type="NCBI Taxonomy" id="40218"/>
    <lineage>
        <taxon>Bacteria</taxon>
        <taxon>Pseudomonadati</taxon>
        <taxon>Thermodesulfobacteriota</taxon>
        <taxon>Syntrophobacteria</taxon>
        <taxon>Syntrophobacterales</taxon>
        <taxon>Syntrophobacteraceae</taxon>
        <taxon>Desulforhabdus</taxon>
    </lineage>
</organism>
<comment type="caution">
    <text evidence="1">The sequence shown here is derived from an EMBL/GenBank/DDBJ whole genome shotgun (WGS) entry which is preliminary data.</text>
</comment>